<protein>
    <recommendedName>
        <fullName evidence="1">DNA (cytosine-5-)-methyltransferase</fullName>
        <ecNumber evidence="1">2.1.1.37</ecNumber>
    </recommendedName>
</protein>
<dbReference type="GO" id="GO:0008168">
    <property type="term" value="F:methyltransferase activity"/>
    <property type="evidence" value="ECO:0007669"/>
    <property type="project" value="UniProtKB-KW"/>
</dbReference>
<dbReference type="EMBL" id="JAMQGM010000001">
    <property type="protein sequence ID" value="MCM2575860.1"/>
    <property type="molecule type" value="Genomic_DNA"/>
</dbReference>
<keyword evidence="2 6" id="KW-0489">Methyltransferase</keyword>
<comment type="similarity">
    <text evidence="6">Belongs to the class I-like SAM-binding methyltransferase superfamily. C5-methyltransferase family.</text>
</comment>
<comment type="caution">
    <text evidence="7">The sequence shown here is derived from an EMBL/GenBank/DDBJ whole genome shotgun (WGS) entry which is preliminary data.</text>
</comment>
<evidence type="ECO:0000256" key="1">
    <source>
        <dbReference type="ARBA" id="ARBA00011975"/>
    </source>
</evidence>
<accession>A0ABT0WZX1</accession>
<dbReference type="Gene3D" id="3.90.120.10">
    <property type="entry name" value="DNA Methylase, subunit A, domain 2"/>
    <property type="match status" value="1"/>
</dbReference>
<dbReference type="GO" id="GO:0032259">
    <property type="term" value="P:methylation"/>
    <property type="evidence" value="ECO:0007669"/>
    <property type="project" value="UniProtKB-KW"/>
</dbReference>
<dbReference type="Pfam" id="PF00145">
    <property type="entry name" value="DNA_methylase"/>
    <property type="match status" value="1"/>
</dbReference>
<reference evidence="7" key="1">
    <citation type="journal article" date="2023" name="Int. J. Syst. Evol. Microbiol.">
        <title>Streptomyces meridianus sp. nov. isolated from brackish water of the Tagus estuary in Alcochete, Portugal.</title>
        <authorList>
            <person name="Santos J.D.N."/>
            <person name="Klimek D."/>
            <person name="Calusinska M."/>
            <person name="Lobo Da Cunha A."/>
            <person name="Catita J."/>
            <person name="Goncalves H."/>
            <person name="Gonzalez I."/>
            <person name="Reyes F."/>
            <person name="Lage O.M."/>
        </authorList>
    </citation>
    <scope>NUCLEOTIDE SEQUENCE</scope>
    <source>
        <strain evidence="7">MTZ3.1</strain>
    </source>
</reference>
<keyword evidence="4 6" id="KW-0949">S-adenosyl-L-methionine</keyword>
<evidence type="ECO:0000256" key="6">
    <source>
        <dbReference type="PROSITE-ProRule" id="PRU01016"/>
    </source>
</evidence>
<dbReference type="PANTHER" id="PTHR10629">
    <property type="entry name" value="CYTOSINE-SPECIFIC METHYLTRANSFERASE"/>
    <property type="match status" value="1"/>
</dbReference>
<proteinExistence type="inferred from homology"/>
<dbReference type="RefSeq" id="WP_251407645.1">
    <property type="nucleotide sequence ID" value="NZ_JAMQGM010000001.1"/>
</dbReference>
<dbReference type="InterPro" id="IPR029063">
    <property type="entry name" value="SAM-dependent_MTases_sf"/>
</dbReference>
<sequence length="327" mass="35175">MIDQQRLTSLEICAGAGGQALGLECAGFDPVALVEIDRHACGTLRANRPRWNVLETDLLAFDPHDHPYVHDVDLFAAGLPRVRSNASVARVDGDHELALLKATIWLVHGVRPRAVLIENVPELATAEPYAEIRHFVQEELEHLGYRLFWRVLNASDFGVPQDRRQGVLVALAEEVAKGLDWPAPHREPPPTVGEALMPSMGSGGWPHAAAWAARAGRIAPAIVGGSKNRGGADLGPSGTKKSWARLGVNGISIGDTVPDPDFPWLPQGDPKLLPKLTVEQVAIIQGMPADWELVGGKTSRYRQLGHACPPPVATALGHRLAAALSPR</sequence>
<dbReference type="InterPro" id="IPR001525">
    <property type="entry name" value="C5_MeTfrase"/>
</dbReference>
<comment type="caution">
    <text evidence="6">Lacks conserved residue(s) required for the propagation of feature annotation.</text>
</comment>
<dbReference type="Proteomes" id="UP001167160">
    <property type="component" value="Unassembled WGS sequence"/>
</dbReference>
<evidence type="ECO:0000256" key="2">
    <source>
        <dbReference type="ARBA" id="ARBA00022603"/>
    </source>
</evidence>
<dbReference type="PRINTS" id="PR00105">
    <property type="entry name" value="C5METTRFRASE"/>
</dbReference>
<dbReference type="PANTHER" id="PTHR10629:SF52">
    <property type="entry name" value="DNA (CYTOSINE-5)-METHYLTRANSFERASE 1"/>
    <property type="match status" value="1"/>
</dbReference>
<evidence type="ECO:0000256" key="4">
    <source>
        <dbReference type="ARBA" id="ARBA00022691"/>
    </source>
</evidence>
<evidence type="ECO:0000313" key="8">
    <source>
        <dbReference type="Proteomes" id="UP001167160"/>
    </source>
</evidence>
<organism evidence="7 8">
    <name type="scientific">Streptomyces meridianus</name>
    <dbReference type="NCBI Taxonomy" id="2938945"/>
    <lineage>
        <taxon>Bacteria</taxon>
        <taxon>Bacillati</taxon>
        <taxon>Actinomycetota</taxon>
        <taxon>Actinomycetes</taxon>
        <taxon>Kitasatosporales</taxon>
        <taxon>Streptomycetaceae</taxon>
        <taxon>Streptomyces</taxon>
    </lineage>
</organism>
<keyword evidence="8" id="KW-1185">Reference proteome</keyword>
<evidence type="ECO:0000256" key="3">
    <source>
        <dbReference type="ARBA" id="ARBA00022679"/>
    </source>
</evidence>
<evidence type="ECO:0000313" key="7">
    <source>
        <dbReference type="EMBL" id="MCM2575860.1"/>
    </source>
</evidence>
<dbReference type="InterPro" id="IPR050390">
    <property type="entry name" value="C5-Methyltransferase"/>
</dbReference>
<evidence type="ECO:0000256" key="5">
    <source>
        <dbReference type="ARBA" id="ARBA00022747"/>
    </source>
</evidence>
<dbReference type="SUPFAM" id="SSF53335">
    <property type="entry name" value="S-adenosyl-L-methionine-dependent methyltransferases"/>
    <property type="match status" value="1"/>
</dbReference>
<keyword evidence="5" id="KW-0680">Restriction system</keyword>
<keyword evidence="3 6" id="KW-0808">Transferase</keyword>
<gene>
    <name evidence="7" type="ORF">M1E25_00560</name>
</gene>
<dbReference type="PROSITE" id="PS51679">
    <property type="entry name" value="SAM_MT_C5"/>
    <property type="match status" value="1"/>
</dbReference>
<name>A0ABT0WZX1_9ACTN</name>
<dbReference type="EC" id="2.1.1.37" evidence="1"/>
<dbReference type="Gene3D" id="3.40.50.150">
    <property type="entry name" value="Vaccinia Virus protein VP39"/>
    <property type="match status" value="1"/>
</dbReference>